<evidence type="ECO:0000256" key="5">
    <source>
        <dbReference type="SAM" id="Coils"/>
    </source>
</evidence>
<keyword evidence="2 6" id="KW-0812">Transmembrane</keyword>
<keyword evidence="3 6" id="KW-1133">Transmembrane helix</keyword>
<evidence type="ECO:0000256" key="4">
    <source>
        <dbReference type="ARBA" id="ARBA00023136"/>
    </source>
</evidence>
<sequence>MPGRGGRDRARAVVPVAFGRAGAAVTPVAPAARREFREAYERLRRYFIVALQAGLAAGLAWYVASTLLKNPQPLFAPAAAVGTIAAAIGNRIRRTAELLGGVILGVLVGDLIIKVIGAGPVQTGLVVAFAISLAVVIRGSGAVMVQAGSTAVLLGTVEPNAPDLAVPRTANALVGGGVAVVVALLLLPLNPVRVVHRAAGPTLDLFAKELTATAKALAARDAGEAEAALGRLEAAEAERKQTTEIVAAAREVTALSPWRWRRRAQLRRYENAAAHLELAYTNSRNMVRRVVALLEAGEPVPPALPAAVEAFGQSLRLLHRDFLAGRPPDIARTRARDAAREAGRARAAGLGFSGTIVASQLFIVVGELLRASGMTKIEADRMAGVCEHRPDSRPDPNDR</sequence>
<dbReference type="GO" id="GO:0016020">
    <property type="term" value="C:membrane"/>
    <property type="evidence" value="ECO:0007669"/>
    <property type="project" value="UniProtKB-SubCell"/>
</dbReference>
<feature type="transmembrane region" description="Helical" evidence="6">
    <location>
        <begin position="99"/>
        <end position="119"/>
    </location>
</feature>
<feature type="transmembrane region" description="Helical" evidence="6">
    <location>
        <begin position="43"/>
        <end position="62"/>
    </location>
</feature>
<evidence type="ECO:0000259" key="7">
    <source>
        <dbReference type="Pfam" id="PF13515"/>
    </source>
</evidence>
<feature type="transmembrane region" description="Helical" evidence="6">
    <location>
        <begin position="125"/>
        <end position="157"/>
    </location>
</feature>
<keyword evidence="5" id="KW-0175">Coiled coil</keyword>
<dbReference type="EMBL" id="JAGFVQ010000024">
    <property type="protein sequence ID" value="MBO4141388.1"/>
    <property type="molecule type" value="Genomic_DNA"/>
</dbReference>
<name>A0AAW4JNM9_9ACTN</name>
<proteinExistence type="predicted"/>
<gene>
    <name evidence="8" type="ORF">J5U46_14620</name>
</gene>
<accession>A0AAW4JNM9</accession>
<evidence type="ECO:0000256" key="6">
    <source>
        <dbReference type="SAM" id="Phobius"/>
    </source>
</evidence>
<evidence type="ECO:0000256" key="1">
    <source>
        <dbReference type="ARBA" id="ARBA00004141"/>
    </source>
</evidence>
<feature type="transmembrane region" description="Helical" evidence="6">
    <location>
        <begin position="169"/>
        <end position="189"/>
    </location>
</feature>
<feature type="coiled-coil region" evidence="5">
    <location>
        <begin position="225"/>
        <end position="252"/>
    </location>
</feature>
<evidence type="ECO:0000313" key="9">
    <source>
        <dbReference type="Proteomes" id="UP000669887"/>
    </source>
</evidence>
<feature type="domain" description="Integral membrane bound transporter" evidence="7">
    <location>
        <begin position="60"/>
        <end position="182"/>
    </location>
</feature>
<dbReference type="Pfam" id="PF13515">
    <property type="entry name" value="FUSC_2"/>
    <property type="match status" value="1"/>
</dbReference>
<protein>
    <submittedName>
        <fullName evidence="8">FUSC family protein</fullName>
    </submittedName>
</protein>
<comment type="subcellular location">
    <subcellularLocation>
        <location evidence="1">Membrane</location>
        <topology evidence="1">Multi-pass membrane protein</topology>
    </subcellularLocation>
</comment>
<dbReference type="Proteomes" id="UP000669887">
    <property type="component" value="Unassembled WGS sequence"/>
</dbReference>
<keyword evidence="4 6" id="KW-0472">Membrane</keyword>
<dbReference type="InterPro" id="IPR049453">
    <property type="entry name" value="Memb_transporter_dom"/>
</dbReference>
<evidence type="ECO:0000256" key="3">
    <source>
        <dbReference type="ARBA" id="ARBA00022989"/>
    </source>
</evidence>
<feature type="transmembrane region" description="Helical" evidence="6">
    <location>
        <begin position="74"/>
        <end position="92"/>
    </location>
</feature>
<evidence type="ECO:0000256" key="2">
    <source>
        <dbReference type="ARBA" id="ARBA00022692"/>
    </source>
</evidence>
<dbReference type="AlphaFoldDB" id="A0AAW4JNM9"/>
<evidence type="ECO:0000313" key="8">
    <source>
        <dbReference type="EMBL" id="MBO4141388.1"/>
    </source>
</evidence>
<reference evidence="8" key="1">
    <citation type="submission" date="2021-03" db="EMBL/GenBank/DDBJ databases">
        <title>X isolated from Micromonospora tulbaghiae.</title>
        <authorList>
            <person name="Stennett H.L."/>
        </authorList>
    </citation>
    <scope>NUCLEOTIDE SEQUENCE</scope>
    <source>
        <strain evidence="8">28M1-20</strain>
    </source>
</reference>
<comment type="caution">
    <text evidence="8">The sequence shown here is derived from an EMBL/GenBank/DDBJ whole genome shotgun (WGS) entry which is preliminary data.</text>
</comment>
<organism evidence="8 9">
    <name type="scientific">Micromonospora tulbaghiae</name>
    <dbReference type="NCBI Taxonomy" id="479978"/>
    <lineage>
        <taxon>Bacteria</taxon>
        <taxon>Bacillati</taxon>
        <taxon>Actinomycetota</taxon>
        <taxon>Actinomycetes</taxon>
        <taxon>Micromonosporales</taxon>
        <taxon>Micromonosporaceae</taxon>
        <taxon>Micromonospora</taxon>
    </lineage>
</organism>